<name>A0ABX1HPL1_9BACT</name>
<comment type="caution">
    <text evidence="1">The sequence shown here is derived from an EMBL/GenBank/DDBJ whole genome shotgun (WGS) entry which is preliminary data.</text>
</comment>
<dbReference type="Proteomes" id="UP000717634">
    <property type="component" value="Unassembled WGS sequence"/>
</dbReference>
<reference evidence="1 2" key="1">
    <citation type="submission" date="2020-03" db="EMBL/GenBank/DDBJ databases">
        <title>Genomic Encyclopedia of Type Strains, Phase IV (KMG-V): Genome sequencing to study the core and pangenomes of soil and plant-associated prokaryotes.</title>
        <authorList>
            <person name="Whitman W."/>
        </authorList>
    </citation>
    <scope>NUCLEOTIDE SEQUENCE [LARGE SCALE GENOMIC DNA]</scope>
    <source>
        <strain evidence="1 2">1B</strain>
    </source>
</reference>
<sequence>MIFSVTPHIGAGALRFGMSRAAFRAQLPETPERFFRGEVEDTDSYPSLGLFVLYNDAETCVALEFTRPARVLLDGTSLLPLSKKKALALFAADPALEQDEAGYTCYQQGIGAYYEDSQRAESVIAFSPGYYSSEDPG</sequence>
<protein>
    <submittedName>
        <fullName evidence="1">Uncharacterized protein</fullName>
    </submittedName>
</protein>
<gene>
    <name evidence="1" type="ORF">HBN54_003503</name>
</gene>
<dbReference type="EMBL" id="JAAVTK010000012">
    <property type="protein sequence ID" value="NKI90891.1"/>
    <property type="molecule type" value="Genomic_DNA"/>
</dbReference>
<proteinExistence type="predicted"/>
<keyword evidence="2" id="KW-1185">Reference proteome</keyword>
<evidence type="ECO:0000313" key="2">
    <source>
        <dbReference type="Proteomes" id="UP000717634"/>
    </source>
</evidence>
<evidence type="ECO:0000313" key="1">
    <source>
        <dbReference type="EMBL" id="NKI90891.1"/>
    </source>
</evidence>
<dbReference type="RefSeq" id="WP_168674485.1">
    <property type="nucleotide sequence ID" value="NZ_JAAVTK010000012.1"/>
</dbReference>
<organism evidence="1 2">
    <name type="scientific">Hymenobacter artigasi</name>
    <dbReference type="NCBI Taxonomy" id="2719616"/>
    <lineage>
        <taxon>Bacteria</taxon>
        <taxon>Pseudomonadati</taxon>
        <taxon>Bacteroidota</taxon>
        <taxon>Cytophagia</taxon>
        <taxon>Cytophagales</taxon>
        <taxon>Hymenobacteraceae</taxon>
        <taxon>Hymenobacter</taxon>
    </lineage>
</organism>
<accession>A0ABX1HPL1</accession>